<dbReference type="AlphaFoldDB" id="G6AHF8"/>
<comment type="caution">
    <text evidence="1">The sequence shown here is derived from an EMBL/GenBank/DDBJ whole genome shotgun (WGS) entry which is preliminary data.</text>
</comment>
<organism evidence="1 2">
    <name type="scientific">Prevotella histicola F0411</name>
    <dbReference type="NCBI Taxonomy" id="857291"/>
    <lineage>
        <taxon>Bacteria</taxon>
        <taxon>Pseudomonadati</taxon>
        <taxon>Bacteroidota</taxon>
        <taxon>Bacteroidia</taxon>
        <taxon>Bacteroidales</taxon>
        <taxon>Prevotellaceae</taxon>
        <taxon>Prevotella</taxon>
    </lineage>
</organism>
<dbReference type="HOGENOM" id="CLU_039601_0_0_10"/>
<dbReference type="Proteomes" id="UP000004597">
    <property type="component" value="Unassembled WGS sequence"/>
</dbReference>
<keyword evidence="2" id="KW-1185">Reference proteome</keyword>
<name>G6AHF8_9BACT</name>
<sequence>MRNYKKSVLFMTLFTLFSVQIYAQEWKEVSVPGRITHVQPMTGLVLWKDQARQLNSKYGQTIQLEFAYLLPNKVVKGCKQDGTIQYDWTSFEALLNDIASRKHQAVIRVRYENPDNDEVNASVKGSTAVPEYIKKRGDYHETFHKNGDGPTYYADWRNAELKRFTLQFYTDLAERYAHDRRLAFLETGFGHWSEYHIYGTEYKLGVNFPDMDFQTRFIQHLNKVLNGRIEWGISIDAASKDHSPVGNNAALMQAGFGLFDDSFMSSTHEIGSGDGYSEQKWQRIASNNRWKKDFAGGEIAYSSRNEQQNFLNPTGMYGHTWEDMAKKYHITFMLANNAPGSRYAQPARFMQASLATGYRFAIKKCESNGRATRVTITNKGVAPFYYDAWLTIGEKRSSVSLKNLSPGEERVVEIPDVPTSTKRLTIVSDRILPSQEIEFDGFTASNDPTGIESVEDSGGSEQGTAYTIDGKKITDPYYKGLIIKRGRKYMQR</sequence>
<evidence type="ECO:0000313" key="1">
    <source>
        <dbReference type="EMBL" id="EHG15959.1"/>
    </source>
</evidence>
<protein>
    <recommendedName>
        <fullName evidence="3">DUF4832 domain-containing protein</fullName>
    </recommendedName>
</protein>
<dbReference type="PATRIC" id="fig|857291.3.peg.1528"/>
<dbReference type="EMBL" id="AFXP01000014">
    <property type="protein sequence ID" value="EHG15959.1"/>
    <property type="molecule type" value="Genomic_DNA"/>
</dbReference>
<dbReference type="STRING" id="857291.HMPREF9138_01535"/>
<proteinExistence type="predicted"/>
<evidence type="ECO:0000313" key="2">
    <source>
        <dbReference type="Proteomes" id="UP000004597"/>
    </source>
</evidence>
<evidence type="ECO:0008006" key="3">
    <source>
        <dbReference type="Google" id="ProtNLM"/>
    </source>
</evidence>
<accession>G6AHF8</accession>
<gene>
    <name evidence="1" type="ORF">HMPREF9138_01535</name>
</gene>
<reference evidence="1 2" key="1">
    <citation type="submission" date="2011-10" db="EMBL/GenBank/DDBJ databases">
        <title>The Genome Sequence of Prevotella histicola F0411.</title>
        <authorList>
            <consortium name="The Broad Institute Genome Sequencing Platform"/>
            <person name="Earl A."/>
            <person name="Ward D."/>
            <person name="Feldgarden M."/>
            <person name="Gevers D."/>
            <person name="Izard J."/>
            <person name="Ganesan A."/>
            <person name="Blanton J.M."/>
            <person name="Baranova O.V."/>
            <person name="Tanner A.C."/>
            <person name="Mathney J.M.J."/>
            <person name="Dewhirst F.E."/>
            <person name="Young S.K."/>
            <person name="Zeng Q."/>
            <person name="Gargeya S."/>
            <person name="Fitzgerald M."/>
            <person name="Haas B."/>
            <person name="Abouelleil A."/>
            <person name="Alvarado L."/>
            <person name="Arachchi H.M."/>
            <person name="Berlin A."/>
            <person name="Brown A."/>
            <person name="Chapman S.B."/>
            <person name="Chen Z."/>
            <person name="Dunbar C."/>
            <person name="Freedman E."/>
            <person name="Gearin G."/>
            <person name="Gellesch M."/>
            <person name="Goldberg J."/>
            <person name="Griggs A."/>
            <person name="Gujja S."/>
            <person name="Heiman D."/>
            <person name="Howarth C."/>
            <person name="Larson L."/>
            <person name="Lui A."/>
            <person name="MacDonald P.J.P."/>
            <person name="Montmayeur A."/>
            <person name="Murphy C."/>
            <person name="Neiman D."/>
            <person name="Pearson M."/>
            <person name="Priest M."/>
            <person name="Roberts A."/>
            <person name="Saif S."/>
            <person name="Shea T."/>
            <person name="Shenoy N."/>
            <person name="Sisk P."/>
            <person name="Stolte C."/>
            <person name="Sykes S."/>
            <person name="Wortman J."/>
            <person name="Nusbaum C."/>
            <person name="Birren B."/>
        </authorList>
    </citation>
    <scope>NUCLEOTIDE SEQUENCE [LARGE SCALE GENOMIC DNA]</scope>
    <source>
        <strain evidence="1 2">F0411</strain>
    </source>
</reference>